<evidence type="ECO:0000256" key="1">
    <source>
        <dbReference type="SAM" id="MobiDB-lite"/>
    </source>
</evidence>
<evidence type="ECO:0000313" key="2">
    <source>
        <dbReference type="EnsemblMetazoa" id="ACOM038764-PA.1"/>
    </source>
</evidence>
<dbReference type="AlphaFoldDB" id="A0A8W7PY30"/>
<dbReference type="EnsemblMetazoa" id="ACOM038764-RA">
    <property type="protein sequence ID" value="ACOM038764-PA.1"/>
    <property type="gene ID" value="ACOM038764"/>
</dbReference>
<accession>A0A8W7PY30</accession>
<sequence>MRALKLQSSDSIFRVFPFSANLPPFCLRWLPVGRRSPMPLPEMSCLLELVESSTSSSSEFSPEADELLRWRTGLVLPWHLATNRSSAISSSRNGTWKLTNRAATQPTMSSTKTPPTFASSSASAPPSSIVFWVGEGQQQVLAEQKQIMDV</sequence>
<dbReference type="Proteomes" id="UP000075882">
    <property type="component" value="Unassembled WGS sequence"/>
</dbReference>
<feature type="region of interest" description="Disordered" evidence="1">
    <location>
        <begin position="102"/>
        <end position="121"/>
    </location>
</feature>
<organism evidence="2">
    <name type="scientific">Anopheles coluzzii</name>
    <name type="common">African malaria mosquito</name>
    <dbReference type="NCBI Taxonomy" id="1518534"/>
    <lineage>
        <taxon>Eukaryota</taxon>
        <taxon>Metazoa</taxon>
        <taxon>Ecdysozoa</taxon>
        <taxon>Arthropoda</taxon>
        <taxon>Hexapoda</taxon>
        <taxon>Insecta</taxon>
        <taxon>Pterygota</taxon>
        <taxon>Neoptera</taxon>
        <taxon>Endopterygota</taxon>
        <taxon>Diptera</taxon>
        <taxon>Nematocera</taxon>
        <taxon>Culicoidea</taxon>
        <taxon>Culicidae</taxon>
        <taxon>Anophelinae</taxon>
        <taxon>Anopheles</taxon>
    </lineage>
</organism>
<protein>
    <submittedName>
        <fullName evidence="2">Uncharacterized protein</fullName>
    </submittedName>
</protein>
<feature type="compositionally biased region" description="Low complexity" evidence="1">
    <location>
        <begin position="109"/>
        <end position="121"/>
    </location>
</feature>
<proteinExistence type="predicted"/>
<reference evidence="2" key="1">
    <citation type="submission" date="2022-08" db="UniProtKB">
        <authorList>
            <consortium name="EnsemblMetazoa"/>
        </authorList>
    </citation>
    <scope>IDENTIFICATION</scope>
</reference>
<name>A0A8W7PY30_ANOCL</name>